<name>A0A8B9UWY0_9AVES</name>
<dbReference type="Gene3D" id="2.60.40.10">
    <property type="entry name" value="Immunoglobulins"/>
    <property type="match status" value="1"/>
</dbReference>
<dbReference type="Proteomes" id="UP000694549">
    <property type="component" value="Unplaced"/>
</dbReference>
<evidence type="ECO:0000313" key="6">
    <source>
        <dbReference type="Proteomes" id="UP000694549"/>
    </source>
</evidence>
<dbReference type="InterPro" id="IPR003599">
    <property type="entry name" value="Ig_sub"/>
</dbReference>
<accession>A0A8B9UWY0</accession>
<evidence type="ECO:0000256" key="3">
    <source>
        <dbReference type="SAM" id="MobiDB-lite"/>
    </source>
</evidence>
<organism evidence="5 6">
    <name type="scientific">Anas zonorhyncha</name>
    <name type="common">Eastern spot-billed duck</name>
    <dbReference type="NCBI Taxonomy" id="75864"/>
    <lineage>
        <taxon>Eukaryota</taxon>
        <taxon>Metazoa</taxon>
        <taxon>Chordata</taxon>
        <taxon>Craniata</taxon>
        <taxon>Vertebrata</taxon>
        <taxon>Euteleostomi</taxon>
        <taxon>Archelosauria</taxon>
        <taxon>Archosauria</taxon>
        <taxon>Dinosauria</taxon>
        <taxon>Saurischia</taxon>
        <taxon>Theropoda</taxon>
        <taxon>Coelurosauria</taxon>
        <taxon>Aves</taxon>
        <taxon>Neognathae</taxon>
        <taxon>Galloanserae</taxon>
        <taxon>Anseriformes</taxon>
        <taxon>Anatidae</taxon>
        <taxon>Anatinae</taxon>
        <taxon>Anas</taxon>
    </lineage>
</organism>
<reference evidence="5" key="2">
    <citation type="submission" date="2025-09" db="UniProtKB">
        <authorList>
            <consortium name="Ensembl"/>
        </authorList>
    </citation>
    <scope>IDENTIFICATION</scope>
</reference>
<dbReference type="SUPFAM" id="SSF48726">
    <property type="entry name" value="Immunoglobulin"/>
    <property type="match status" value="1"/>
</dbReference>
<dbReference type="InterPro" id="IPR013106">
    <property type="entry name" value="Ig_V-set"/>
</dbReference>
<dbReference type="InterPro" id="IPR013783">
    <property type="entry name" value="Ig-like_fold"/>
</dbReference>
<evidence type="ECO:0000256" key="2">
    <source>
        <dbReference type="ARBA" id="ARBA00023180"/>
    </source>
</evidence>
<keyword evidence="6" id="KW-1185">Reference proteome</keyword>
<keyword evidence="2" id="KW-0325">Glycoprotein</keyword>
<dbReference type="Ensembl" id="ENSAZOT00000016913.1">
    <property type="protein sequence ID" value="ENSAZOP00000015725.1"/>
    <property type="gene ID" value="ENSAZOG00000010231.1"/>
</dbReference>
<evidence type="ECO:0000313" key="5">
    <source>
        <dbReference type="Ensembl" id="ENSAZOP00000015725.1"/>
    </source>
</evidence>
<dbReference type="InterPro" id="IPR036179">
    <property type="entry name" value="Ig-like_dom_sf"/>
</dbReference>
<evidence type="ECO:0000256" key="1">
    <source>
        <dbReference type="ARBA" id="ARBA00023157"/>
    </source>
</evidence>
<feature type="domain" description="Ig-like" evidence="4">
    <location>
        <begin position="23"/>
        <end position="113"/>
    </location>
</feature>
<dbReference type="SMART" id="SM00409">
    <property type="entry name" value="IG"/>
    <property type="match status" value="1"/>
</dbReference>
<protein>
    <recommendedName>
        <fullName evidence="4">Ig-like domain-containing protein</fullName>
    </recommendedName>
</protein>
<reference evidence="5" key="1">
    <citation type="submission" date="2025-08" db="UniProtKB">
        <authorList>
            <consortium name="Ensembl"/>
        </authorList>
    </citation>
    <scope>IDENTIFICATION</scope>
</reference>
<dbReference type="InterPro" id="IPR007110">
    <property type="entry name" value="Ig-like_dom"/>
</dbReference>
<evidence type="ECO:0000259" key="4">
    <source>
        <dbReference type="PROSITE" id="PS50835"/>
    </source>
</evidence>
<dbReference type="AlphaFoldDB" id="A0A8B9UWY0"/>
<dbReference type="PROSITE" id="PS50835">
    <property type="entry name" value="IG_LIKE"/>
    <property type="match status" value="1"/>
</dbReference>
<dbReference type="Pfam" id="PF07686">
    <property type="entry name" value="V-set"/>
    <property type="match status" value="1"/>
</dbReference>
<dbReference type="PANTHER" id="PTHR19971">
    <property type="entry name" value="SIGNAL-REGULATORY PROTEIN BETA"/>
    <property type="match status" value="1"/>
</dbReference>
<sequence>MPGPASPCCWAPQQSQTFLSLSPGANVQVVQGFQLHQPQKEVLVRVGETLTLSCTVTAGGPLGPWLKGWGSGNVTIYDQKDPSTRGKAVGWSNTDFTILIRDVRPEDAGTYYCVKFRKGPTGNNELYQRGEGTYSSQQEPALPGQSPSCPLGSALGQGLRSRPRERVPGPGGHSPPGHCCWGQGGPWAPCTAQDRDG</sequence>
<dbReference type="InterPro" id="IPR051755">
    <property type="entry name" value="Ig-like_CS_Receptor"/>
</dbReference>
<feature type="region of interest" description="Disordered" evidence="3">
    <location>
        <begin position="124"/>
        <end position="185"/>
    </location>
</feature>
<proteinExistence type="predicted"/>
<keyword evidence="1" id="KW-1015">Disulfide bond</keyword>